<accession>A0A1E4RFB3</accession>
<evidence type="ECO:0000313" key="7">
    <source>
        <dbReference type="EMBL" id="ODV65957.1"/>
    </source>
</evidence>
<reference evidence="8" key="1">
    <citation type="submission" date="2016-05" db="EMBL/GenBank/DDBJ databases">
        <title>Comparative genomics of biotechnologically important yeasts.</title>
        <authorList>
            <consortium name="DOE Joint Genome Institute"/>
            <person name="Riley R."/>
            <person name="Haridas S."/>
            <person name="Wolfe K.H."/>
            <person name="Lopes M.R."/>
            <person name="Hittinger C.T."/>
            <person name="Goker M."/>
            <person name="Salamov A."/>
            <person name="Wisecaver J."/>
            <person name="Long T.M."/>
            <person name="Aerts A.L."/>
            <person name="Barry K."/>
            <person name="Choi C."/>
            <person name="Clum A."/>
            <person name="Coughlan A.Y."/>
            <person name="Deshpande S."/>
            <person name="Douglass A.P."/>
            <person name="Hanson S.J."/>
            <person name="Klenk H.-P."/>
            <person name="Labutti K."/>
            <person name="Lapidus A."/>
            <person name="Lindquist E."/>
            <person name="Lipzen A."/>
            <person name="Meier-Kolthoff J.P."/>
            <person name="Ohm R.A."/>
            <person name="Otillar R.P."/>
            <person name="Pangilinan J."/>
            <person name="Peng Y."/>
            <person name="Rokas A."/>
            <person name="Rosa C.A."/>
            <person name="Scheuner C."/>
            <person name="Sibirny A.A."/>
            <person name="Slot J.C."/>
            <person name="Stielow J.B."/>
            <person name="Sun H."/>
            <person name="Kurtzman C.P."/>
            <person name="Blackwell M."/>
            <person name="Grigoriev I.V."/>
            <person name="Jeffries T.W."/>
        </authorList>
    </citation>
    <scope>NUCLEOTIDE SEQUENCE [LARGE SCALE GENOMIC DNA]</scope>
    <source>
        <strain evidence="8">NRRL Y-1933</strain>
    </source>
</reference>
<proteinExistence type="predicted"/>
<dbReference type="Pfam" id="PF00172">
    <property type="entry name" value="Zn_clus"/>
    <property type="match status" value="1"/>
</dbReference>
<dbReference type="GO" id="GO:0006351">
    <property type="term" value="P:DNA-templated transcription"/>
    <property type="evidence" value="ECO:0007669"/>
    <property type="project" value="InterPro"/>
</dbReference>
<evidence type="ECO:0000256" key="5">
    <source>
        <dbReference type="ARBA" id="ARBA00023242"/>
    </source>
</evidence>
<dbReference type="GO" id="GO:0008270">
    <property type="term" value="F:zinc ion binding"/>
    <property type="evidence" value="ECO:0007669"/>
    <property type="project" value="InterPro"/>
</dbReference>
<dbReference type="PANTHER" id="PTHR31069:SF12">
    <property type="entry name" value="TRANSCRIPTION FACTOR DOMAIN-CONTAINING PROTEIN"/>
    <property type="match status" value="1"/>
</dbReference>
<organism evidence="7 8">
    <name type="scientific">Hyphopichia burtonii NRRL Y-1933</name>
    <dbReference type="NCBI Taxonomy" id="984485"/>
    <lineage>
        <taxon>Eukaryota</taxon>
        <taxon>Fungi</taxon>
        <taxon>Dikarya</taxon>
        <taxon>Ascomycota</taxon>
        <taxon>Saccharomycotina</taxon>
        <taxon>Pichiomycetes</taxon>
        <taxon>Debaryomycetaceae</taxon>
        <taxon>Hyphopichia</taxon>
    </lineage>
</organism>
<dbReference type="GO" id="GO:0000978">
    <property type="term" value="F:RNA polymerase II cis-regulatory region sequence-specific DNA binding"/>
    <property type="evidence" value="ECO:0007669"/>
    <property type="project" value="TreeGrafter"/>
</dbReference>
<feature type="domain" description="Zn(2)-C6 fungal-type" evidence="6">
    <location>
        <begin position="16"/>
        <end position="47"/>
    </location>
</feature>
<dbReference type="GO" id="GO:0000981">
    <property type="term" value="F:DNA-binding transcription factor activity, RNA polymerase II-specific"/>
    <property type="evidence" value="ECO:0007669"/>
    <property type="project" value="InterPro"/>
</dbReference>
<keyword evidence="5" id="KW-0539">Nucleus</keyword>
<dbReference type="GeneID" id="30993919"/>
<keyword evidence="8" id="KW-1185">Reference proteome</keyword>
<evidence type="ECO:0000256" key="2">
    <source>
        <dbReference type="ARBA" id="ARBA00023015"/>
    </source>
</evidence>
<evidence type="ECO:0000256" key="4">
    <source>
        <dbReference type="ARBA" id="ARBA00023163"/>
    </source>
</evidence>
<dbReference type="PROSITE" id="PS50048">
    <property type="entry name" value="ZN2_CY6_FUNGAL_2"/>
    <property type="match status" value="1"/>
</dbReference>
<evidence type="ECO:0000256" key="3">
    <source>
        <dbReference type="ARBA" id="ARBA00023125"/>
    </source>
</evidence>
<dbReference type="GO" id="GO:0005634">
    <property type="term" value="C:nucleus"/>
    <property type="evidence" value="ECO:0007669"/>
    <property type="project" value="TreeGrafter"/>
</dbReference>
<evidence type="ECO:0000313" key="8">
    <source>
        <dbReference type="Proteomes" id="UP000095085"/>
    </source>
</evidence>
<dbReference type="OrthoDB" id="4159781at2759"/>
<dbReference type="STRING" id="984485.A0A1E4RFB3"/>
<dbReference type="SMART" id="SM00066">
    <property type="entry name" value="GAL4"/>
    <property type="match status" value="1"/>
</dbReference>
<dbReference type="InterPro" id="IPR007219">
    <property type="entry name" value="XnlR_reg_dom"/>
</dbReference>
<protein>
    <recommendedName>
        <fullName evidence="6">Zn(2)-C6 fungal-type domain-containing protein</fullName>
    </recommendedName>
</protein>
<dbReference type="CDD" id="cd00067">
    <property type="entry name" value="GAL4"/>
    <property type="match status" value="1"/>
</dbReference>
<dbReference type="Gene3D" id="4.10.240.10">
    <property type="entry name" value="Zn(2)-C6 fungal-type DNA-binding domain"/>
    <property type="match status" value="1"/>
</dbReference>
<dbReference type="SMART" id="SM00906">
    <property type="entry name" value="Fungal_trans"/>
    <property type="match status" value="1"/>
</dbReference>
<dbReference type="GO" id="GO:0045944">
    <property type="term" value="P:positive regulation of transcription by RNA polymerase II"/>
    <property type="evidence" value="ECO:0007669"/>
    <property type="project" value="TreeGrafter"/>
</dbReference>
<dbReference type="PANTHER" id="PTHR31069">
    <property type="entry name" value="OLEATE-ACTIVATED TRANSCRIPTION FACTOR 1-RELATED"/>
    <property type="match status" value="1"/>
</dbReference>
<name>A0A1E4RFB3_9ASCO</name>
<dbReference type="EMBL" id="KV454543">
    <property type="protein sequence ID" value="ODV65957.1"/>
    <property type="molecule type" value="Genomic_DNA"/>
</dbReference>
<dbReference type="Proteomes" id="UP000095085">
    <property type="component" value="Unassembled WGS sequence"/>
</dbReference>
<gene>
    <name evidence="7" type="ORF">HYPBUDRAFT_127097</name>
</gene>
<dbReference type="Pfam" id="PF04082">
    <property type="entry name" value="Fungal_trans"/>
    <property type="match status" value="1"/>
</dbReference>
<sequence length="977" mass="111887">MESQLISRKRNRPSLVCLACKKRKIRCDKKRPCSSCVRSNTVKHCIYDSNWLAKTEVGNDSHANPHVDDGVTISKSELELLKERLKQIEASIGVPATDAPERKNSSNSPIHNPKEINTSMYQDFIGVNPYSNPEETINFFEDYTSIHVKEPLRRINFGPFAWSSLMKRDYGLRLLWDYIIKQKEEKSFNKGYSGALVFLNNSDEISQETANAIVKGGNSDGLPEAVFEKRALQTDGYDEMVPYNNILKARAERNVQKLKLNANGLPLGLTFYDGQIDRELQLIDKIQVILPKKKVIWKLIKRYFAWLYQFMPFLDEFSFYKDVANIIGPESYEDEKVDKLTVEKKLDLATIGLLLIICRLSYLSLFCNKNSVNEENLNSTAQSPKAQELKYLLSNPININTIDVAQLCLDQFQLLRKTNFTVLQLAFYMRLYHTYAPEDGDGADGGDSQVLGAMLIQMAFSLGLNREPDKFPDVCNDPKLNHLGRKIWYFLVTSDVYLSYTFGNPMSIDKMHYDTKVPFHEPGNETIRDPELDKYITDAYFSGKDIMYKLKPVLTLVLNVEGKIKMKELTELVSDVEVYVGKTFGTLKDCLSPLKTEEKQYIFTRNYLTKFYLSINSFFISLFFHFYLYYESKDVSLSFFYLKKALLISTADIMPYYSDLLGNSEVICDMIINPMLEQVIHKSNQTNLASIVKINFMIFDMKRQTSHDERLNNDKNYKNYFKSLCRFSSCLTRCAEVSISAISKISNRYYYAWRITKGHTFLLKTITSTKFYQDIHPLAENLCKPQYSIQQLEELIQICETTLSKYGKSHCTVDSFYKTMGIKTSPNKVNSESTFPSTINLEDYLNNSNQPSNLKTGNDDNIDSNFGFDFVDNASIDRLWLNLISVKHDKQIFEDENNGGDLSGLTPGYEDNSSRVQVNQVPTPGKFFTPGGGIGETGLGMAGSPAGIDRFRLDMELESKFDIFSDLPFDKMFNFGN</sequence>
<evidence type="ECO:0000256" key="1">
    <source>
        <dbReference type="ARBA" id="ARBA00022723"/>
    </source>
</evidence>
<keyword evidence="1" id="KW-0479">Metal-binding</keyword>
<keyword evidence="3" id="KW-0238">DNA-binding</keyword>
<keyword evidence="4" id="KW-0804">Transcription</keyword>
<dbReference type="InterPro" id="IPR001138">
    <property type="entry name" value="Zn2Cys6_DnaBD"/>
</dbReference>
<dbReference type="RefSeq" id="XP_020075024.1">
    <property type="nucleotide sequence ID" value="XM_020219369.1"/>
</dbReference>
<dbReference type="CDD" id="cd12148">
    <property type="entry name" value="fungal_TF_MHR"/>
    <property type="match status" value="1"/>
</dbReference>
<dbReference type="AlphaFoldDB" id="A0A1E4RFB3"/>
<dbReference type="SUPFAM" id="SSF57701">
    <property type="entry name" value="Zn2/Cys6 DNA-binding domain"/>
    <property type="match status" value="1"/>
</dbReference>
<dbReference type="InterPro" id="IPR050675">
    <property type="entry name" value="OAF3"/>
</dbReference>
<keyword evidence="2" id="KW-0805">Transcription regulation</keyword>
<dbReference type="PROSITE" id="PS00463">
    <property type="entry name" value="ZN2_CY6_FUNGAL_1"/>
    <property type="match status" value="1"/>
</dbReference>
<evidence type="ECO:0000259" key="6">
    <source>
        <dbReference type="PROSITE" id="PS50048"/>
    </source>
</evidence>
<dbReference type="InterPro" id="IPR036864">
    <property type="entry name" value="Zn2-C6_fun-type_DNA-bd_sf"/>
</dbReference>